<name>A0A7G5XLE5_9BACT</name>
<dbReference type="RefSeq" id="WP_182806083.1">
    <property type="nucleotide sequence ID" value="NZ_CP060007.1"/>
</dbReference>
<dbReference type="Proteomes" id="UP000515344">
    <property type="component" value="Chromosome"/>
</dbReference>
<proteinExistence type="predicted"/>
<sequence length="132" mass="14623">MKKLVVAILSFLYISTSSGATLQMHYCMDKLVDWSIGHNDEKNTCNNCGMEKDGKGKNGCCKDEQKQLKIEKDQKTAAAFELTLSLATAIPVSHPVYNLVVIPSVTEQFPLSNAPPRSPQLAAYIRNCTFRI</sequence>
<accession>A0A7G5XLE5</accession>
<dbReference type="KEGG" id="lacs:H4075_09035"/>
<dbReference type="InterPro" id="IPR058512">
    <property type="entry name" value="DUF8199"/>
</dbReference>
<dbReference type="AlphaFoldDB" id="A0A7G5XLE5"/>
<gene>
    <name evidence="2" type="ORF">H4075_09035</name>
</gene>
<organism evidence="2 3">
    <name type="scientific">Lacibacter sediminis</name>
    <dbReference type="NCBI Taxonomy" id="2760713"/>
    <lineage>
        <taxon>Bacteria</taxon>
        <taxon>Pseudomonadati</taxon>
        <taxon>Bacteroidota</taxon>
        <taxon>Chitinophagia</taxon>
        <taxon>Chitinophagales</taxon>
        <taxon>Chitinophagaceae</taxon>
        <taxon>Lacibacter</taxon>
    </lineage>
</organism>
<evidence type="ECO:0000256" key="1">
    <source>
        <dbReference type="SAM" id="SignalP"/>
    </source>
</evidence>
<feature type="chain" id="PRO_5028949498" evidence="1">
    <location>
        <begin position="20"/>
        <end position="132"/>
    </location>
</feature>
<protein>
    <submittedName>
        <fullName evidence="2">Uncharacterized protein</fullName>
    </submittedName>
</protein>
<dbReference type="EMBL" id="CP060007">
    <property type="protein sequence ID" value="QNA46298.1"/>
    <property type="molecule type" value="Genomic_DNA"/>
</dbReference>
<keyword evidence="1" id="KW-0732">Signal</keyword>
<evidence type="ECO:0000313" key="3">
    <source>
        <dbReference type="Proteomes" id="UP000515344"/>
    </source>
</evidence>
<dbReference type="NCBIfam" id="NF047658">
    <property type="entry name" value="HYC_CC_PP"/>
    <property type="match status" value="1"/>
</dbReference>
<feature type="signal peptide" evidence="1">
    <location>
        <begin position="1"/>
        <end position="19"/>
    </location>
</feature>
<evidence type="ECO:0000313" key="2">
    <source>
        <dbReference type="EMBL" id="QNA46298.1"/>
    </source>
</evidence>
<dbReference type="Pfam" id="PF26622">
    <property type="entry name" value="DUF8199"/>
    <property type="match status" value="1"/>
</dbReference>
<reference evidence="3" key="1">
    <citation type="submission" date="2020-08" db="EMBL/GenBank/DDBJ databases">
        <title>Lacibacter sp. S13-6-6 genome sequencing.</title>
        <authorList>
            <person name="Jin L."/>
        </authorList>
    </citation>
    <scope>NUCLEOTIDE SEQUENCE [LARGE SCALE GENOMIC DNA]</scope>
    <source>
        <strain evidence="3">S13-6-6</strain>
    </source>
</reference>
<keyword evidence="3" id="KW-1185">Reference proteome</keyword>
<dbReference type="InterPro" id="IPR058060">
    <property type="entry name" value="HYC_CC_PP"/>
</dbReference>